<sequence>MFGTRKYSGEGFSTSRRDSQTTEFKPHMANRKYERHKSKRLKQDENPLPGTSRATKSKLRTEKIFNVPVYILDNGGYSAKVGLSTKDTANVVPNCIMKVKSERKRFFIGNQIDECLDLSGLYYLLPCEKGYVTKWNVQKPVWDYIFNNVCPIEENPVIMTQPPFNFKAIQEITDEIFFEEYEVKAIYRANPTDFAYYQYNCNAKGDKVPCIIIDTGFSFTHVIPYIDGKKYYKAAKRIDIGGKLLTNYLKDIISYRQLHVMDETYIINQVKEDSCYVSLDFKEDMKIAGLQGESNTIIRNYVLPDFNNIRRGYVQKPEDSSVPEGCQILRLNNERFTVPELLFHPSDIGMDTMGIAEAVVKCIFNCPEKYQSQLAQNIIVMGGNASFEGFGERLYKEVRSYLPDHWKVNVYKPENPITYAWLGAKSMSEDPKIKSLLVTKEQYEEHGPHFTYERFSDWLQAKKEDLDSSPMVEVKPTTESVLLKANFSRKDLFGKYDPDLEENSNNEQKSEILDTGFSVFTNPNESKNITDDTSRSSKSSDIISEGASQSVSSDSANKNLDSEVFICNTDENSSCTNAYPSGLNMLDTYDFDIFNQGFV</sequence>
<dbReference type="FunFam" id="2.30.36.70:FF:000003">
    <property type="entry name" value="Actin-related protein 6"/>
    <property type="match status" value="1"/>
</dbReference>
<dbReference type="RefSeq" id="XP_018327820.1">
    <property type="nucleotide sequence ID" value="XM_018472318.1"/>
</dbReference>
<reference evidence="10 11" key="1">
    <citation type="submission" date="2025-04" db="UniProtKB">
        <authorList>
            <consortium name="RefSeq"/>
        </authorList>
    </citation>
    <scope>IDENTIFICATION</scope>
    <source>
        <tissue evidence="10 11">Entire body</tissue>
    </source>
</reference>
<dbReference type="GO" id="GO:0005634">
    <property type="term" value="C:nucleus"/>
    <property type="evidence" value="ECO:0007669"/>
    <property type="project" value="UniProtKB-SubCell"/>
</dbReference>
<evidence type="ECO:0000256" key="4">
    <source>
        <dbReference type="ARBA" id="ARBA00022490"/>
    </source>
</evidence>
<evidence type="ECO:0000256" key="3">
    <source>
        <dbReference type="ARBA" id="ARBA00005665"/>
    </source>
</evidence>
<dbReference type="GeneID" id="108738751"/>
<dbReference type="AlphaFoldDB" id="A0A1W4WVB1"/>
<keyword evidence="4" id="KW-0963">Cytoplasm</keyword>
<dbReference type="CDD" id="cd10210">
    <property type="entry name" value="ASKHA_NBD_Arp6"/>
    <property type="match status" value="1"/>
</dbReference>
<dbReference type="GO" id="GO:0005856">
    <property type="term" value="C:cytoskeleton"/>
    <property type="evidence" value="ECO:0007669"/>
    <property type="project" value="UniProtKB-SubCell"/>
</dbReference>
<keyword evidence="5" id="KW-0206">Cytoskeleton</keyword>
<dbReference type="STRING" id="224129.A0A1W4WVB1"/>
<dbReference type="Gene3D" id="3.30.420.40">
    <property type="match status" value="2"/>
</dbReference>
<evidence type="ECO:0000313" key="11">
    <source>
        <dbReference type="RefSeq" id="XP_018327821.1"/>
    </source>
</evidence>
<feature type="compositionally biased region" description="Polar residues" evidence="8">
    <location>
        <begin position="546"/>
        <end position="555"/>
    </location>
</feature>
<gene>
    <name evidence="10 11" type="primary">LOC108738751</name>
</gene>
<dbReference type="KEGG" id="apln:108738751"/>
<protein>
    <recommendedName>
        <fullName evidence="7">Actin-related protein 6</fullName>
    </recommendedName>
</protein>
<dbReference type="InterPro" id="IPR043129">
    <property type="entry name" value="ATPase_NBD"/>
</dbReference>
<evidence type="ECO:0000256" key="8">
    <source>
        <dbReference type="SAM" id="MobiDB-lite"/>
    </source>
</evidence>
<feature type="compositionally biased region" description="Basic and acidic residues" evidence="8">
    <location>
        <begin position="15"/>
        <end position="26"/>
    </location>
</feature>
<name>A0A1W4WVB1_AGRPL</name>
<evidence type="ECO:0000256" key="6">
    <source>
        <dbReference type="ARBA" id="ARBA00023242"/>
    </source>
</evidence>
<dbReference type="CTD" id="32514"/>
<dbReference type="Proteomes" id="UP000192223">
    <property type="component" value="Unplaced"/>
</dbReference>
<dbReference type="Pfam" id="PF00022">
    <property type="entry name" value="Actin"/>
    <property type="match status" value="1"/>
</dbReference>
<evidence type="ECO:0000313" key="9">
    <source>
        <dbReference type="Proteomes" id="UP000192223"/>
    </source>
</evidence>
<evidence type="ECO:0000313" key="10">
    <source>
        <dbReference type="RefSeq" id="XP_018327820.1"/>
    </source>
</evidence>
<comment type="similarity">
    <text evidence="3">Belongs to the actin family. ARP6 subfamily.</text>
</comment>
<evidence type="ECO:0000256" key="1">
    <source>
        <dbReference type="ARBA" id="ARBA00004123"/>
    </source>
</evidence>
<accession>A0A1W4WVB1</accession>
<dbReference type="Gene3D" id="3.90.640.10">
    <property type="entry name" value="Actin, Chain A, domain 4"/>
    <property type="match status" value="1"/>
</dbReference>
<feature type="region of interest" description="Disordered" evidence="8">
    <location>
        <begin position="1"/>
        <end position="55"/>
    </location>
</feature>
<dbReference type="FunFam" id="3.90.640.10:FF:000014">
    <property type="entry name" value="Putative actin-related protein 6"/>
    <property type="match status" value="1"/>
</dbReference>
<comment type="subcellular location">
    <subcellularLocation>
        <location evidence="2">Cytoplasm</location>
        <location evidence="2">Cytoskeleton</location>
    </subcellularLocation>
    <subcellularLocation>
        <location evidence="1">Nucleus</location>
    </subcellularLocation>
</comment>
<evidence type="ECO:0000256" key="5">
    <source>
        <dbReference type="ARBA" id="ARBA00023212"/>
    </source>
</evidence>
<proteinExistence type="inferred from homology"/>
<dbReference type="SMART" id="SM00268">
    <property type="entry name" value="ACTIN"/>
    <property type="match status" value="1"/>
</dbReference>
<keyword evidence="6" id="KW-0539">Nucleus</keyword>
<evidence type="ECO:0000256" key="2">
    <source>
        <dbReference type="ARBA" id="ARBA00004245"/>
    </source>
</evidence>
<evidence type="ECO:0000256" key="7">
    <source>
        <dbReference type="ARBA" id="ARBA00074635"/>
    </source>
</evidence>
<dbReference type="PANTHER" id="PTHR11937">
    <property type="entry name" value="ACTIN"/>
    <property type="match status" value="1"/>
</dbReference>
<dbReference type="RefSeq" id="XP_018327821.1">
    <property type="nucleotide sequence ID" value="XM_018472319.1"/>
</dbReference>
<keyword evidence="9" id="KW-1185">Reference proteome</keyword>
<dbReference type="InterPro" id="IPR004000">
    <property type="entry name" value="Actin"/>
</dbReference>
<feature type="region of interest" description="Disordered" evidence="8">
    <location>
        <begin position="523"/>
        <end position="555"/>
    </location>
</feature>
<dbReference type="SUPFAM" id="SSF53067">
    <property type="entry name" value="Actin-like ATPase domain"/>
    <property type="match status" value="2"/>
</dbReference>
<feature type="compositionally biased region" description="Basic residues" evidence="8">
    <location>
        <begin position="28"/>
        <end position="40"/>
    </location>
</feature>
<dbReference type="OrthoDB" id="6220758at2759"/>
<organism evidence="9 11">
    <name type="scientific">Agrilus planipennis</name>
    <name type="common">Emerald ash borer</name>
    <name type="synonym">Agrilus marcopoli</name>
    <dbReference type="NCBI Taxonomy" id="224129"/>
    <lineage>
        <taxon>Eukaryota</taxon>
        <taxon>Metazoa</taxon>
        <taxon>Ecdysozoa</taxon>
        <taxon>Arthropoda</taxon>
        <taxon>Hexapoda</taxon>
        <taxon>Insecta</taxon>
        <taxon>Pterygota</taxon>
        <taxon>Neoptera</taxon>
        <taxon>Endopterygota</taxon>
        <taxon>Coleoptera</taxon>
        <taxon>Polyphaga</taxon>
        <taxon>Elateriformia</taxon>
        <taxon>Buprestoidea</taxon>
        <taxon>Buprestidae</taxon>
        <taxon>Agrilinae</taxon>
        <taxon>Agrilus</taxon>
    </lineage>
</organism>
<dbReference type="Gene3D" id="2.30.36.70">
    <property type="entry name" value="Actin, Chain A, domain 2"/>
    <property type="match status" value="1"/>
</dbReference>